<proteinExistence type="predicted"/>
<gene>
    <name evidence="1" type="ORF">GCM10008957_56740</name>
</gene>
<organism evidence="1 2">
    <name type="scientific">Deinococcus ruber</name>
    <dbReference type="NCBI Taxonomy" id="1848197"/>
    <lineage>
        <taxon>Bacteria</taxon>
        <taxon>Thermotogati</taxon>
        <taxon>Deinococcota</taxon>
        <taxon>Deinococci</taxon>
        <taxon>Deinococcales</taxon>
        <taxon>Deinococcaceae</taxon>
        <taxon>Deinococcus</taxon>
    </lineage>
</organism>
<sequence length="178" mass="17384">MRHIAFPTEQAATAFQQDLIAQGLATPDTGRALLTRRSDAVAADLHGGTPEDAGVGAIKGTEAGLAVGAVAGVLTTTGVLGAAAATAATVATGGLALPIILGMAALGAGVGAAVGGVGGAAGVDETHGAGQHTYEVDHGHYDDLSTRVSQGEQVLAVDDAIPTAVLDDTVRRHGGHLI</sequence>
<dbReference type="RefSeq" id="WP_189093896.1">
    <property type="nucleotide sequence ID" value="NZ_BMQL01000124.1"/>
</dbReference>
<dbReference type="AlphaFoldDB" id="A0A918FIW3"/>
<reference evidence="1" key="1">
    <citation type="journal article" date="2014" name="Int. J. Syst. Evol. Microbiol.">
        <title>Complete genome sequence of Corynebacterium casei LMG S-19264T (=DSM 44701T), isolated from a smear-ripened cheese.</title>
        <authorList>
            <consortium name="US DOE Joint Genome Institute (JGI-PGF)"/>
            <person name="Walter F."/>
            <person name="Albersmeier A."/>
            <person name="Kalinowski J."/>
            <person name="Ruckert C."/>
        </authorList>
    </citation>
    <scope>NUCLEOTIDE SEQUENCE</scope>
    <source>
        <strain evidence="1">JCM 31311</strain>
    </source>
</reference>
<reference evidence="1" key="2">
    <citation type="submission" date="2020-09" db="EMBL/GenBank/DDBJ databases">
        <authorList>
            <person name="Sun Q."/>
            <person name="Ohkuma M."/>
        </authorList>
    </citation>
    <scope>NUCLEOTIDE SEQUENCE</scope>
    <source>
        <strain evidence="1">JCM 31311</strain>
    </source>
</reference>
<comment type="caution">
    <text evidence="1">The sequence shown here is derived from an EMBL/GenBank/DDBJ whole genome shotgun (WGS) entry which is preliminary data.</text>
</comment>
<protein>
    <submittedName>
        <fullName evidence="1">Uncharacterized protein</fullName>
    </submittedName>
</protein>
<evidence type="ECO:0000313" key="1">
    <source>
        <dbReference type="EMBL" id="GGR41529.1"/>
    </source>
</evidence>
<keyword evidence="2" id="KW-1185">Reference proteome</keyword>
<evidence type="ECO:0000313" key="2">
    <source>
        <dbReference type="Proteomes" id="UP000603865"/>
    </source>
</evidence>
<name>A0A918FIW3_9DEIO</name>
<accession>A0A918FIW3</accession>
<dbReference type="EMBL" id="BMQL01000124">
    <property type="protein sequence ID" value="GGR41529.1"/>
    <property type="molecule type" value="Genomic_DNA"/>
</dbReference>
<dbReference type="Proteomes" id="UP000603865">
    <property type="component" value="Unassembled WGS sequence"/>
</dbReference>